<gene>
    <name evidence="1" type="ORF">LCGC14_2756860</name>
</gene>
<comment type="caution">
    <text evidence="1">The sequence shown here is derived from an EMBL/GenBank/DDBJ whole genome shotgun (WGS) entry which is preliminary data.</text>
</comment>
<name>A0A0F8ZM05_9ZZZZ</name>
<dbReference type="Gene3D" id="3.90.1150.10">
    <property type="entry name" value="Aspartate Aminotransferase, domain 1"/>
    <property type="match status" value="1"/>
</dbReference>
<dbReference type="InterPro" id="IPR015424">
    <property type="entry name" value="PyrdxlP-dep_Trfase"/>
</dbReference>
<dbReference type="InterPro" id="IPR015422">
    <property type="entry name" value="PyrdxlP-dep_Trfase_small"/>
</dbReference>
<sequence>LMSLVAGTNVVRFTPSLVIPIEDIKEGLARFEKAVADVVNG</sequence>
<feature type="non-terminal residue" evidence="1">
    <location>
        <position position="1"/>
    </location>
</feature>
<protein>
    <submittedName>
        <fullName evidence="1">Uncharacterized protein</fullName>
    </submittedName>
</protein>
<accession>A0A0F8ZM05</accession>
<dbReference type="SUPFAM" id="SSF53383">
    <property type="entry name" value="PLP-dependent transferases"/>
    <property type="match status" value="1"/>
</dbReference>
<dbReference type="AlphaFoldDB" id="A0A0F8ZM05"/>
<evidence type="ECO:0000313" key="1">
    <source>
        <dbReference type="EMBL" id="KKK87075.1"/>
    </source>
</evidence>
<proteinExistence type="predicted"/>
<reference evidence="1" key="1">
    <citation type="journal article" date="2015" name="Nature">
        <title>Complex archaea that bridge the gap between prokaryotes and eukaryotes.</title>
        <authorList>
            <person name="Spang A."/>
            <person name="Saw J.H."/>
            <person name="Jorgensen S.L."/>
            <person name="Zaremba-Niedzwiedzka K."/>
            <person name="Martijn J."/>
            <person name="Lind A.E."/>
            <person name="van Eijk R."/>
            <person name="Schleper C."/>
            <person name="Guy L."/>
            <person name="Ettema T.J."/>
        </authorList>
    </citation>
    <scope>NUCLEOTIDE SEQUENCE</scope>
</reference>
<organism evidence="1">
    <name type="scientific">marine sediment metagenome</name>
    <dbReference type="NCBI Taxonomy" id="412755"/>
    <lineage>
        <taxon>unclassified sequences</taxon>
        <taxon>metagenomes</taxon>
        <taxon>ecological metagenomes</taxon>
    </lineage>
</organism>
<dbReference type="EMBL" id="LAZR01050564">
    <property type="protein sequence ID" value="KKK87075.1"/>
    <property type="molecule type" value="Genomic_DNA"/>
</dbReference>